<comment type="caution">
    <text evidence="12">The sequence shown here is derived from an EMBL/GenBank/DDBJ whole genome shotgun (WGS) entry which is preliminary data.</text>
</comment>
<keyword evidence="12" id="KW-0675">Receptor</keyword>
<evidence type="ECO:0000256" key="9">
    <source>
        <dbReference type="RuleBase" id="RU003357"/>
    </source>
</evidence>
<reference evidence="12 13" key="1">
    <citation type="submission" date="2019-01" db="EMBL/GenBank/DDBJ databases">
        <authorList>
            <person name="Chen W.-M."/>
        </authorList>
    </citation>
    <scope>NUCLEOTIDE SEQUENCE [LARGE SCALE GENOMIC DNA]</scope>
    <source>
        <strain evidence="12 13">TLA-22</strain>
    </source>
</reference>
<evidence type="ECO:0000256" key="6">
    <source>
        <dbReference type="ARBA" id="ARBA00023136"/>
    </source>
</evidence>
<proteinExistence type="inferred from homology"/>
<feature type="domain" description="TonB-dependent receptor plug" evidence="11">
    <location>
        <begin position="106"/>
        <end position="210"/>
    </location>
</feature>
<keyword evidence="5 9" id="KW-0798">TonB box</keyword>
<accession>A0A437JBW1</accession>
<evidence type="ECO:0000259" key="11">
    <source>
        <dbReference type="Pfam" id="PF07715"/>
    </source>
</evidence>
<dbReference type="AlphaFoldDB" id="A0A437JBW1"/>
<evidence type="ECO:0000256" key="7">
    <source>
        <dbReference type="ARBA" id="ARBA00023237"/>
    </source>
</evidence>
<keyword evidence="2 8" id="KW-0813">Transport</keyword>
<dbReference type="InterPro" id="IPR036942">
    <property type="entry name" value="Beta-barrel_TonB_sf"/>
</dbReference>
<dbReference type="GO" id="GO:0009279">
    <property type="term" value="C:cell outer membrane"/>
    <property type="evidence" value="ECO:0007669"/>
    <property type="project" value="UniProtKB-SubCell"/>
</dbReference>
<dbReference type="Proteomes" id="UP000282977">
    <property type="component" value="Unassembled WGS sequence"/>
</dbReference>
<sequence>MTRAKAQRGLHRGEGIVMKAFVVQLARGASAIAIGVAAFTATTAAAQSGAADAPVGTVVTPPPASAGESPIGTPVVEGTESDISTQDIVVTGTSLRGVAPIGSNLVSVSTAALAATGAQTVTGALQSVPSLSGTTGQGTTAAFYQPSIHQLGASASNSTLVLIDGHRGPTGGTNHTFLDPNIVPFNMIQRVEVLAEGSSSIYGSDAVAGVINFITRSKFDGLQADAAVTVRDGTTGYQGGLLFGKTWDRGSVVFGATYIYQDNLRNRDRDFTFPDHRTVPVGNGRFGANFQNLNCGPASIQPGGLAGPNNIYPSVTSTTPVANNASGFQCTPWADTDLVGKEERQNIMGKMSFDLTDKLTVGLDLLYARRRGTSLGSAGSISPATVFQTGAQANPFYTNPAGITATTQQIRWDATELFGPARNRNDSDSMYASFTSAYELGGDWTFDFLASAGRDESSTFSEGAINQSAALLALNGTTNGGGSLTQPSIPGTTTIVTQLPLTTANALDVWNPRATNRTSQATLDRILDNTNLLRNTSGYQQVRASVGGSLFELPAGPVKVAVGGELLFTQLGQFVTRANAGPARTNSQQLKFDFDRNVKSAFAEVNVPIVSPDMNVPLVHKFDLSLAGRYDRYSDFGSTTNPKIAFNWDIVDGVRFRGNWSTSFVAPPLTILGDEFGAFGTANWVPGLRNVTVDTALFPEIRGTLPGCAANATSCSLAALNGIQVTRGDPQAGAQEGDGWSLGVDFAPKAVPGLRAAVTYWQTSFTGGVTGSQIEQVLGISSANYLMSFYPNCATPAQISASTVGIPQAGTLAACTYYIYQTLNTNWLNLDIAGVDYQIDYDLRTDSAGTFSAGISGTEFTKYTQSFGSGATYDILNTAGNNGTFPSIRTKFRGYLGWADAGFSARAFVNYTGSFRNYAASSTVNPLTRDANGNPNGGGDKIKAFTTFDLNLGYEFNGDFLNGTRLSLVAANVFDKDPPYYNSAAGYYSLAHNPFGRTVTLSLTMKLM</sequence>
<keyword evidence="7 8" id="KW-0998">Cell outer membrane</keyword>
<evidence type="ECO:0000256" key="3">
    <source>
        <dbReference type="ARBA" id="ARBA00022452"/>
    </source>
</evidence>
<dbReference type="InterPro" id="IPR000531">
    <property type="entry name" value="Beta-barrel_TonB"/>
</dbReference>
<dbReference type="InterPro" id="IPR037066">
    <property type="entry name" value="Plug_dom_sf"/>
</dbReference>
<feature type="domain" description="TonB-dependent receptor-like beta-barrel" evidence="10">
    <location>
        <begin position="410"/>
        <end position="972"/>
    </location>
</feature>
<keyword evidence="4 8" id="KW-0812">Transmembrane</keyword>
<keyword evidence="6 8" id="KW-0472">Membrane</keyword>
<evidence type="ECO:0000256" key="8">
    <source>
        <dbReference type="PROSITE-ProRule" id="PRU01360"/>
    </source>
</evidence>
<dbReference type="PROSITE" id="PS52016">
    <property type="entry name" value="TONB_DEPENDENT_REC_3"/>
    <property type="match status" value="1"/>
</dbReference>
<dbReference type="InterPro" id="IPR039426">
    <property type="entry name" value="TonB-dep_rcpt-like"/>
</dbReference>
<dbReference type="EMBL" id="RZUL01000001">
    <property type="protein sequence ID" value="RVT43389.1"/>
    <property type="molecule type" value="Genomic_DNA"/>
</dbReference>
<dbReference type="SUPFAM" id="SSF56935">
    <property type="entry name" value="Porins"/>
    <property type="match status" value="1"/>
</dbReference>
<dbReference type="Gene3D" id="2.170.130.10">
    <property type="entry name" value="TonB-dependent receptor, plug domain"/>
    <property type="match status" value="1"/>
</dbReference>
<keyword evidence="13" id="KW-1185">Reference proteome</keyword>
<dbReference type="Gene3D" id="2.40.170.20">
    <property type="entry name" value="TonB-dependent receptor, beta-barrel domain"/>
    <property type="match status" value="1"/>
</dbReference>
<evidence type="ECO:0000256" key="5">
    <source>
        <dbReference type="ARBA" id="ARBA00023077"/>
    </source>
</evidence>
<dbReference type="Pfam" id="PF07715">
    <property type="entry name" value="Plug"/>
    <property type="match status" value="1"/>
</dbReference>
<dbReference type="OrthoDB" id="7051241at2"/>
<evidence type="ECO:0000256" key="4">
    <source>
        <dbReference type="ARBA" id="ARBA00022692"/>
    </source>
</evidence>
<evidence type="ECO:0000256" key="1">
    <source>
        <dbReference type="ARBA" id="ARBA00004571"/>
    </source>
</evidence>
<protein>
    <submittedName>
        <fullName evidence="12">TonB-dependent receptor</fullName>
    </submittedName>
</protein>
<dbReference type="PANTHER" id="PTHR47234:SF2">
    <property type="entry name" value="TONB-DEPENDENT RECEPTOR"/>
    <property type="match status" value="1"/>
</dbReference>
<dbReference type="InterPro" id="IPR012910">
    <property type="entry name" value="Plug_dom"/>
</dbReference>
<evidence type="ECO:0000259" key="10">
    <source>
        <dbReference type="Pfam" id="PF00593"/>
    </source>
</evidence>
<dbReference type="PANTHER" id="PTHR47234">
    <property type="match status" value="1"/>
</dbReference>
<keyword evidence="3 8" id="KW-1134">Transmembrane beta strand</keyword>
<comment type="subcellular location">
    <subcellularLocation>
        <location evidence="1 8">Cell outer membrane</location>
        <topology evidence="1 8">Multi-pass membrane protein</topology>
    </subcellularLocation>
</comment>
<evidence type="ECO:0000256" key="2">
    <source>
        <dbReference type="ARBA" id="ARBA00022448"/>
    </source>
</evidence>
<evidence type="ECO:0000313" key="13">
    <source>
        <dbReference type="Proteomes" id="UP000282977"/>
    </source>
</evidence>
<dbReference type="Pfam" id="PF00593">
    <property type="entry name" value="TonB_dep_Rec_b-barrel"/>
    <property type="match status" value="1"/>
</dbReference>
<name>A0A437JBW1_9SPHN</name>
<gene>
    <name evidence="12" type="ORF">ENE74_01790</name>
</gene>
<organism evidence="12 13">
    <name type="scientific">Sphingobium algorifonticola</name>
    <dbReference type="NCBI Taxonomy" id="2008318"/>
    <lineage>
        <taxon>Bacteria</taxon>
        <taxon>Pseudomonadati</taxon>
        <taxon>Pseudomonadota</taxon>
        <taxon>Alphaproteobacteria</taxon>
        <taxon>Sphingomonadales</taxon>
        <taxon>Sphingomonadaceae</taxon>
        <taxon>Sphingobium</taxon>
    </lineage>
</organism>
<comment type="similarity">
    <text evidence="8 9">Belongs to the TonB-dependent receptor family.</text>
</comment>
<evidence type="ECO:0000313" key="12">
    <source>
        <dbReference type="EMBL" id="RVT43389.1"/>
    </source>
</evidence>